<dbReference type="WBParaSite" id="SCUD_0002303701-mRNA-1">
    <property type="protein sequence ID" value="SCUD_0002303701-mRNA-1"/>
    <property type="gene ID" value="SCUD_0002303701"/>
</dbReference>
<dbReference type="AlphaFoldDB" id="A0A183JU84"/>
<evidence type="ECO:0000313" key="3">
    <source>
        <dbReference type="Proteomes" id="UP000279833"/>
    </source>
</evidence>
<accession>A0A183JU84</accession>
<name>A0A183JU84_9TREM</name>
<reference evidence="4 5" key="1">
    <citation type="submission" date="2016-06" db="UniProtKB">
        <authorList>
            <consortium name="WormBaseParasite"/>
        </authorList>
    </citation>
    <scope>IDENTIFICATION</scope>
</reference>
<gene>
    <name evidence="2" type="ORF">SCUD_LOCUS23033</name>
    <name evidence="1" type="ORF">SCUD_LOCUS6272</name>
</gene>
<evidence type="ECO:0000313" key="4">
    <source>
        <dbReference type="WBParaSite" id="SCUD_0000627501-mRNA-1"/>
    </source>
</evidence>
<evidence type="ECO:0000313" key="5">
    <source>
        <dbReference type="WBParaSite" id="SCUD_0002303701-mRNA-1"/>
    </source>
</evidence>
<dbReference type="EMBL" id="UZAK01013131">
    <property type="protein sequence ID" value="VDP02521.1"/>
    <property type="molecule type" value="Genomic_DNA"/>
</dbReference>
<reference evidence="1 3" key="2">
    <citation type="submission" date="2018-11" db="EMBL/GenBank/DDBJ databases">
        <authorList>
            <consortium name="Pathogen Informatics"/>
        </authorList>
    </citation>
    <scope>NUCLEOTIDE SEQUENCE [LARGE SCALE GENOMIC DNA]</scope>
    <source>
        <strain evidence="1">Dakar</strain>
        <strain evidence="3">Dakar, Senegal</strain>
    </source>
</reference>
<dbReference type="Proteomes" id="UP000279833">
    <property type="component" value="Unassembled WGS sequence"/>
</dbReference>
<dbReference type="WBParaSite" id="SCUD_0000627501-mRNA-1">
    <property type="protein sequence ID" value="SCUD_0000627501-mRNA-1"/>
    <property type="gene ID" value="SCUD_0000627501"/>
</dbReference>
<evidence type="ECO:0000313" key="2">
    <source>
        <dbReference type="EMBL" id="VDP81128.1"/>
    </source>
</evidence>
<evidence type="ECO:0000313" key="1">
    <source>
        <dbReference type="EMBL" id="VDP02521.1"/>
    </source>
</evidence>
<organism evidence="4">
    <name type="scientific">Schistosoma curassoni</name>
    <dbReference type="NCBI Taxonomy" id="6186"/>
    <lineage>
        <taxon>Eukaryota</taxon>
        <taxon>Metazoa</taxon>
        <taxon>Spiralia</taxon>
        <taxon>Lophotrochozoa</taxon>
        <taxon>Platyhelminthes</taxon>
        <taxon>Trematoda</taxon>
        <taxon>Digenea</taxon>
        <taxon>Strigeidida</taxon>
        <taxon>Schistosomatoidea</taxon>
        <taxon>Schistosomatidae</taxon>
        <taxon>Schistosoma</taxon>
    </lineage>
</organism>
<proteinExistence type="predicted"/>
<keyword evidence="3" id="KW-1185">Reference proteome</keyword>
<protein>
    <submittedName>
        <fullName evidence="4 5">Transposase</fullName>
    </submittedName>
</protein>
<sequence length="36" mass="4259">MIEYNSLHSCTDCLTNRLESYKAQLQVKFKLLSHLM</sequence>
<dbReference type="EMBL" id="UZAK01051749">
    <property type="protein sequence ID" value="VDP81128.1"/>
    <property type="molecule type" value="Genomic_DNA"/>
</dbReference>